<dbReference type="PATRIC" id="fig|1284240.4.peg.365"/>
<dbReference type="AlphaFoldDB" id="M2ZBD3"/>
<protein>
    <submittedName>
        <fullName evidence="1">Uncharacterized protein</fullName>
    </submittedName>
</protein>
<proteinExistence type="predicted"/>
<evidence type="ECO:0000313" key="1">
    <source>
        <dbReference type="EMBL" id="EME64637.1"/>
    </source>
</evidence>
<dbReference type="Proteomes" id="UP000054226">
    <property type="component" value="Unassembled WGS sequence"/>
</dbReference>
<evidence type="ECO:0000313" key="2">
    <source>
        <dbReference type="Proteomes" id="UP000054226"/>
    </source>
</evidence>
<reference evidence="1 2" key="1">
    <citation type="journal article" date="2013" name="Genome Announc.">
        <title>Draft Genome Sequence of Amycolatopsis decaplanina Strain DSM 44594T.</title>
        <authorList>
            <person name="Kaur N."/>
            <person name="Kumar S."/>
            <person name="Bala M."/>
            <person name="Raghava G.P."/>
            <person name="Mayilraj S."/>
        </authorList>
    </citation>
    <scope>NUCLEOTIDE SEQUENCE [LARGE SCALE GENOMIC DNA]</scope>
    <source>
        <strain evidence="1 2">DSM 44594</strain>
    </source>
</reference>
<comment type="caution">
    <text evidence="1">The sequence shown here is derived from an EMBL/GenBank/DDBJ whole genome shotgun (WGS) entry which is preliminary data.</text>
</comment>
<sequence>MKSTSYALTDQRVVVWVRGKESTSCYLEALGPPQVVEHGDGTGTVTFGRGVGFLVGLFQDNDDAQIELSGIEDARRVRDLIATAQRPPR</sequence>
<accession>M2ZBD3</accession>
<organism evidence="1 2">
    <name type="scientific">Amycolatopsis decaplanina DSM 44594</name>
    <dbReference type="NCBI Taxonomy" id="1284240"/>
    <lineage>
        <taxon>Bacteria</taxon>
        <taxon>Bacillati</taxon>
        <taxon>Actinomycetota</taxon>
        <taxon>Actinomycetes</taxon>
        <taxon>Pseudonocardiales</taxon>
        <taxon>Pseudonocardiaceae</taxon>
        <taxon>Amycolatopsis</taxon>
    </lineage>
</organism>
<name>M2ZBD3_9PSEU</name>
<gene>
    <name evidence="1" type="ORF">H074_01837</name>
</gene>
<dbReference type="EMBL" id="AOHO01000019">
    <property type="protein sequence ID" value="EME64637.1"/>
    <property type="molecule type" value="Genomic_DNA"/>
</dbReference>
<keyword evidence="2" id="KW-1185">Reference proteome</keyword>